<dbReference type="PROSITE" id="PS51257">
    <property type="entry name" value="PROKAR_LIPOPROTEIN"/>
    <property type="match status" value="1"/>
</dbReference>
<evidence type="ECO:0000313" key="5">
    <source>
        <dbReference type="EMBL" id="OIQ99573.1"/>
    </source>
</evidence>
<dbReference type="GO" id="GO:0046872">
    <property type="term" value="F:metal ion binding"/>
    <property type="evidence" value="ECO:0007669"/>
    <property type="project" value="UniProtKB-KW"/>
</dbReference>
<protein>
    <recommendedName>
        <fullName evidence="4">Cytochrome c domain-containing protein</fullName>
    </recommendedName>
</protein>
<dbReference type="Gene3D" id="1.10.760.10">
    <property type="entry name" value="Cytochrome c-like domain"/>
    <property type="match status" value="1"/>
</dbReference>
<keyword evidence="2" id="KW-0479">Metal-binding</keyword>
<dbReference type="EMBL" id="MLJW01000104">
    <property type="protein sequence ID" value="OIQ99573.1"/>
    <property type="molecule type" value="Genomic_DNA"/>
</dbReference>
<keyword evidence="3" id="KW-0408">Iron</keyword>
<dbReference type="InterPro" id="IPR030999">
    <property type="entry name" value="Thiosulf_SoxX"/>
</dbReference>
<name>A0A1J5SHF3_9ZZZZ</name>
<dbReference type="GO" id="GO:0020037">
    <property type="term" value="F:heme binding"/>
    <property type="evidence" value="ECO:0007669"/>
    <property type="project" value="InterPro"/>
</dbReference>
<accession>A0A1J5SHF3</accession>
<dbReference type="AlphaFoldDB" id="A0A1J5SHF3"/>
<evidence type="ECO:0000259" key="4">
    <source>
        <dbReference type="PROSITE" id="PS51007"/>
    </source>
</evidence>
<dbReference type="SUPFAM" id="SSF46626">
    <property type="entry name" value="Cytochrome c"/>
    <property type="match status" value="1"/>
</dbReference>
<proteinExistence type="predicted"/>
<evidence type="ECO:0000256" key="1">
    <source>
        <dbReference type="ARBA" id="ARBA00022617"/>
    </source>
</evidence>
<keyword evidence="1" id="KW-0349">Heme</keyword>
<sequence length="216" mass="23656">MKKIVLLAMTAVSAAVLSGCAGMDKSASANGGDPFATASFQKILKDDFVSKGQASVDRLKQTQHQYECSKYEYLGKPMPADLQKKLEQDAMSKVVYPKDGQYLGDWKAGLKIAEDGKGMQWSDKPGSPNGGNCLACHTMIANDPSQGNIGPELYHYAKLRGNSEAVLKYTWQRIYDSEAFNACSYMPPFGAHKILTEQQMKDVMALLMDPDSPVNK</sequence>
<dbReference type="GO" id="GO:0009055">
    <property type="term" value="F:electron transfer activity"/>
    <property type="evidence" value="ECO:0007669"/>
    <property type="project" value="InterPro"/>
</dbReference>
<dbReference type="PROSITE" id="PS51007">
    <property type="entry name" value="CYTC"/>
    <property type="match status" value="1"/>
</dbReference>
<reference evidence="5" key="1">
    <citation type="submission" date="2016-10" db="EMBL/GenBank/DDBJ databases">
        <title>Sequence of Gallionella enrichment culture.</title>
        <authorList>
            <person name="Poehlein A."/>
            <person name="Muehling M."/>
            <person name="Daniel R."/>
        </authorList>
    </citation>
    <scope>NUCLEOTIDE SEQUENCE</scope>
</reference>
<organism evidence="5">
    <name type="scientific">mine drainage metagenome</name>
    <dbReference type="NCBI Taxonomy" id="410659"/>
    <lineage>
        <taxon>unclassified sequences</taxon>
        <taxon>metagenomes</taxon>
        <taxon>ecological metagenomes</taxon>
    </lineage>
</organism>
<dbReference type="NCBIfam" id="TIGR04485">
    <property type="entry name" value="thiosulf_SoxX"/>
    <property type="match status" value="1"/>
</dbReference>
<gene>
    <name evidence="5" type="ORF">GALL_183220</name>
</gene>
<evidence type="ECO:0000256" key="2">
    <source>
        <dbReference type="ARBA" id="ARBA00022723"/>
    </source>
</evidence>
<dbReference type="InterPro" id="IPR036909">
    <property type="entry name" value="Cyt_c-like_dom_sf"/>
</dbReference>
<comment type="caution">
    <text evidence="5">The sequence shown here is derived from an EMBL/GenBank/DDBJ whole genome shotgun (WGS) entry which is preliminary data.</text>
</comment>
<feature type="domain" description="Cytochrome c" evidence="4">
    <location>
        <begin position="104"/>
        <end position="211"/>
    </location>
</feature>
<evidence type="ECO:0000256" key="3">
    <source>
        <dbReference type="ARBA" id="ARBA00023004"/>
    </source>
</evidence>
<dbReference type="InterPro" id="IPR009056">
    <property type="entry name" value="Cyt_c-like_dom"/>
</dbReference>